<dbReference type="PANTHER" id="PTHR10331:SF28">
    <property type="entry name" value="CENTROMERE PROTEIN J-LIKE"/>
    <property type="match status" value="1"/>
</dbReference>
<dbReference type="PANTHER" id="PTHR10331">
    <property type="entry name" value="T COMPLEX PROTEIN 10"/>
    <property type="match status" value="1"/>
</dbReference>
<protein>
    <recommendedName>
        <fullName evidence="2">Centromere protein J C-terminal domain-containing protein</fullName>
    </recommendedName>
</protein>
<dbReference type="GO" id="GO:0015631">
    <property type="term" value="F:tubulin binding"/>
    <property type="evidence" value="ECO:0007669"/>
    <property type="project" value="TreeGrafter"/>
</dbReference>
<dbReference type="InterPro" id="IPR009852">
    <property type="entry name" value="CENPJ_C_dom"/>
</dbReference>
<sequence>MSHTQSNVFLNRLTVDACVLPPCVCVRSCACVCVCVCVCVQALRQQMEALQQQFKQRESDWSVVRHQLQELIRENCELRRKLTAAPQWNFTTTLTVLSFSAQMERLLSNRCNLMTFTNRTKKDISAEQKTKTVAFVNGDVKHILEDGKVVYYYAGSQTTHTTYPSGLEILHFPNKQIERRHPGGKREILFPDQTIMYLEPDGSERTIFSDGTVVHLSPSGEKVVDFPNGQTELHTRQYKRREYPDGTVRTVYANGRQETKYASGRVHIREK</sequence>
<dbReference type="STRING" id="1841481.ENSSLDP00000009480"/>
<dbReference type="GO" id="GO:0005814">
    <property type="term" value="C:centriole"/>
    <property type="evidence" value="ECO:0007669"/>
    <property type="project" value="TreeGrafter"/>
</dbReference>
<evidence type="ECO:0000256" key="1">
    <source>
        <dbReference type="ARBA" id="ARBA00005627"/>
    </source>
</evidence>
<evidence type="ECO:0000313" key="3">
    <source>
        <dbReference type="Ensembl" id="ENSSLDP00000009480.1"/>
    </source>
</evidence>
<feature type="domain" description="Centromere protein J C-terminal" evidence="2">
    <location>
        <begin position="164"/>
        <end position="192"/>
    </location>
</feature>
<dbReference type="GO" id="GO:0061511">
    <property type="term" value="P:centriole elongation"/>
    <property type="evidence" value="ECO:0007669"/>
    <property type="project" value="TreeGrafter"/>
</dbReference>
<dbReference type="Gene3D" id="2.60.450.20">
    <property type="match status" value="1"/>
</dbReference>
<organism evidence="3 4">
    <name type="scientific">Seriola lalandi dorsalis</name>
    <dbReference type="NCBI Taxonomy" id="1841481"/>
    <lineage>
        <taxon>Eukaryota</taxon>
        <taxon>Metazoa</taxon>
        <taxon>Chordata</taxon>
        <taxon>Craniata</taxon>
        <taxon>Vertebrata</taxon>
        <taxon>Euteleostomi</taxon>
        <taxon>Actinopterygii</taxon>
        <taxon>Neopterygii</taxon>
        <taxon>Teleostei</taxon>
        <taxon>Neoteleostei</taxon>
        <taxon>Acanthomorphata</taxon>
        <taxon>Carangaria</taxon>
        <taxon>Carangiformes</taxon>
        <taxon>Carangidae</taxon>
        <taxon>Seriola</taxon>
    </lineage>
</organism>
<dbReference type="Pfam" id="PF07202">
    <property type="entry name" value="Tcp10_C"/>
    <property type="match status" value="3"/>
</dbReference>
<evidence type="ECO:0000313" key="4">
    <source>
        <dbReference type="Proteomes" id="UP000261360"/>
    </source>
</evidence>
<reference evidence="3" key="1">
    <citation type="submission" date="2025-08" db="UniProtKB">
        <authorList>
            <consortium name="Ensembl"/>
        </authorList>
    </citation>
    <scope>IDENTIFICATION</scope>
</reference>
<feature type="domain" description="Centromere protein J C-terminal" evidence="2">
    <location>
        <begin position="200"/>
        <end position="234"/>
    </location>
</feature>
<reference evidence="3" key="2">
    <citation type="submission" date="2025-09" db="UniProtKB">
        <authorList>
            <consortium name="Ensembl"/>
        </authorList>
    </citation>
    <scope>IDENTIFICATION</scope>
</reference>
<dbReference type="AlphaFoldDB" id="A0A3B4WZU9"/>
<dbReference type="GO" id="GO:0060271">
    <property type="term" value="P:cilium assembly"/>
    <property type="evidence" value="ECO:0007669"/>
    <property type="project" value="TreeGrafter"/>
</dbReference>
<name>A0A3B4WZU9_SERLL</name>
<evidence type="ECO:0000259" key="2">
    <source>
        <dbReference type="Pfam" id="PF07202"/>
    </source>
</evidence>
<dbReference type="InterPro" id="IPR047002">
    <property type="entry name" value="Tcp10_C_sf"/>
</dbReference>
<dbReference type="Ensembl" id="ENSSLDT00000009810.1">
    <property type="protein sequence ID" value="ENSSLDP00000009480.1"/>
    <property type="gene ID" value="ENSSLDG00000007520.1"/>
</dbReference>
<dbReference type="GO" id="GO:0005813">
    <property type="term" value="C:centrosome"/>
    <property type="evidence" value="ECO:0007669"/>
    <property type="project" value="TreeGrafter"/>
</dbReference>
<accession>A0A3B4WZU9</accession>
<feature type="domain" description="Centromere protein J C-terminal" evidence="2">
    <location>
        <begin position="238"/>
        <end position="268"/>
    </location>
</feature>
<proteinExistence type="inferred from homology"/>
<comment type="similarity">
    <text evidence="1">Belongs to the TCP10 family.</text>
</comment>
<dbReference type="Proteomes" id="UP000261360">
    <property type="component" value="Unplaced"/>
</dbReference>
<dbReference type="InterPro" id="IPR026581">
    <property type="entry name" value="TCP10L/CENPJ"/>
</dbReference>
<dbReference type="GeneTree" id="ENSGT00530000063927"/>
<keyword evidence="4" id="KW-1185">Reference proteome</keyword>